<name>A0ABW5PUX6_9BACI</name>
<feature type="compositionally biased region" description="Polar residues" evidence="1">
    <location>
        <begin position="40"/>
        <end position="52"/>
    </location>
</feature>
<keyword evidence="3" id="KW-1185">Reference proteome</keyword>
<gene>
    <name evidence="2" type="ORF">ACFSTF_15740</name>
</gene>
<protein>
    <submittedName>
        <fullName evidence="2">DUF1259 domain-containing protein</fullName>
    </submittedName>
</protein>
<organism evidence="2 3">
    <name type="scientific">Terrilactibacillus laevilacticus</name>
    <dbReference type="NCBI Taxonomy" id="1380157"/>
    <lineage>
        <taxon>Bacteria</taxon>
        <taxon>Bacillati</taxon>
        <taxon>Bacillota</taxon>
        <taxon>Bacilli</taxon>
        <taxon>Bacillales</taxon>
        <taxon>Bacillaceae</taxon>
        <taxon>Terrilactibacillus</taxon>
    </lineage>
</organism>
<dbReference type="Pfam" id="PF07485">
    <property type="entry name" value="DUF1529"/>
    <property type="match status" value="1"/>
</dbReference>
<evidence type="ECO:0000256" key="1">
    <source>
        <dbReference type="SAM" id="MobiDB-lite"/>
    </source>
</evidence>
<feature type="region of interest" description="Disordered" evidence="1">
    <location>
        <begin position="26"/>
        <end position="52"/>
    </location>
</feature>
<evidence type="ECO:0000313" key="2">
    <source>
        <dbReference type="EMBL" id="MFD2618741.1"/>
    </source>
</evidence>
<evidence type="ECO:0000313" key="3">
    <source>
        <dbReference type="Proteomes" id="UP001597458"/>
    </source>
</evidence>
<reference evidence="3" key="1">
    <citation type="journal article" date="2019" name="Int. J. Syst. Evol. Microbiol.">
        <title>The Global Catalogue of Microorganisms (GCM) 10K type strain sequencing project: providing services to taxonomists for standard genome sequencing and annotation.</title>
        <authorList>
            <consortium name="The Broad Institute Genomics Platform"/>
            <consortium name="The Broad Institute Genome Sequencing Center for Infectious Disease"/>
            <person name="Wu L."/>
            <person name="Ma J."/>
        </authorList>
    </citation>
    <scope>NUCLEOTIDE SEQUENCE [LARGE SCALE GENOMIC DNA]</scope>
    <source>
        <strain evidence="3">TISTR 2241</strain>
    </source>
</reference>
<dbReference type="RefSeq" id="WP_309147215.1">
    <property type="nucleotide sequence ID" value="NZ_JBHUMR010000028.1"/>
</dbReference>
<proteinExistence type="predicted"/>
<dbReference type="EMBL" id="JBHUMR010000028">
    <property type="protein sequence ID" value="MFD2618741.1"/>
    <property type="molecule type" value="Genomic_DNA"/>
</dbReference>
<comment type="caution">
    <text evidence="2">The sequence shown here is derived from an EMBL/GenBank/DDBJ whole genome shotgun (WGS) entry which is preliminary data.</text>
</comment>
<dbReference type="InterPro" id="IPR011094">
    <property type="entry name" value="Uncharacterised_LppY/LpqO"/>
</dbReference>
<accession>A0ABW5PUX6</accession>
<sequence>MSRKEYDFVADWFDFSEGTDTFDMEIESSPKSTRHHSSKRNPSTSRGRVRNISPSTCQQLADIIGGVVVTADPVCVVQRLREINATILGRRTQSPLALPFALSFENNGLNLGESVVLQKEINPFMTELRKRGFIVTAVHNHWLFDNPRLMYMHWENAGDDPFDFARKSFEAARAAGLFKK</sequence>
<dbReference type="Proteomes" id="UP001597458">
    <property type="component" value="Unassembled WGS sequence"/>
</dbReference>